<dbReference type="Gene3D" id="3.20.20.80">
    <property type="entry name" value="Glycosidases"/>
    <property type="match status" value="1"/>
</dbReference>
<dbReference type="PANTHER" id="PTHR15172:SF1">
    <property type="entry name" value="GALACTOCEREBROSIDASE"/>
    <property type="match status" value="1"/>
</dbReference>
<dbReference type="Gene3D" id="2.60.120.560">
    <property type="entry name" value="Exo-inulinase, domain 1"/>
    <property type="match status" value="1"/>
</dbReference>
<accession>A0A229NVA6</accession>
<sequence>MTMFSDNGVSESASVSTATTSVIIAGNGAGRVFEGEGVVSGGGGNTRLLIDYPEPYRSDILDYLFKPNYGAGYTHLKVEVGGDVFSTTGTEPTHARTREELDNPNMNRGYELWLMSEAKKRNPDIKLDILQWGAPGWINDFSTNIGNDNNIYYKNANSKYAMYSQDNADYLVSYIKGAKRVWGLDIDYVAGNQNESFVGLDLENPSDPNSPSYLKNYIVNILRPTLDRNGLQHVKIVAPDIGGRENEPYNPRSPWAFIDEVLADPALKNAVSVIGYHYVKSTSAETAQNSGLTLWESEGWTGSSNWESVNNQKGALDLAKIMNNNYINAKVTKTNVWHMIASSYPNLSFPKTGVMVAGEPWSGNYTVMPGIWAAAHTNQFAQPGWKYVDSGCGITAGGTSYVTLKQPDGGDNYSIILVTGNSVETITFKLTGGLCTDTVHVWKSNAVQQFIQQSDITPWDYSYSINVEPDSIYSLTTTTGQQKGLSDYPIPASQSFPKNYHDDFESYDGGETPKYTSDVEGVFEVSEKFGGGGKALRQVVAGPMKQWDAWMTPRIRYGTHTQLGDLDWTDYDYSSDVLIEGCGKDMYGNETPGTVSISGRVGTKPRQWINDTLITGYKLQVDQVGDWSLRIADPLKDSDTILASGNVPFSAETWHQLKLSFSGTNIKGFIDGHLVASLNDSTYASGMVGLGSGYNYAQYNSISVINR</sequence>
<reference evidence="8 9" key="1">
    <citation type="submission" date="2017-07" db="EMBL/GenBank/DDBJ databases">
        <title>Paenibacillus herberti R33 genome sequencing and assembly.</title>
        <authorList>
            <person name="Su W."/>
        </authorList>
    </citation>
    <scope>NUCLEOTIDE SEQUENCE [LARGE SCALE GENOMIC DNA]</scope>
    <source>
        <strain evidence="8 9">R33</strain>
    </source>
</reference>
<dbReference type="InterPro" id="IPR013785">
    <property type="entry name" value="Aldolase_TIM"/>
</dbReference>
<dbReference type="Pfam" id="PF02057">
    <property type="entry name" value="Glyco_hydro_59"/>
    <property type="match status" value="1"/>
</dbReference>
<comment type="caution">
    <text evidence="8">The sequence shown here is derived from an EMBL/GenBank/DDBJ whole genome shotgun (WGS) entry which is preliminary data.</text>
</comment>
<evidence type="ECO:0000256" key="5">
    <source>
        <dbReference type="ARBA" id="ARBA00033098"/>
    </source>
</evidence>
<evidence type="ECO:0000256" key="4">
    <source>
        <dbReference type="ARBA" id="ARBA00022963"/>
    </source>
</evidence>
<feature type="domain" description="Glycosyl hydrolase family 59 catalytic" evidence="6">
    <location>
        <begin position="33"/>
        <end position="379"/>
    </location>
</feature>
<name>A0A229NVA6_9BACL</name>
<evidence type="ECO:0000256" key="1">
    <source>
        <dbReference type="ARBA" id="ARBA00005637"/>
    </source>
</evidence>
<evidence type="ECO:0000259" key="6">
    <source>
        <dbReference type="Pfam" id="PF02057"/>
    </source>
</evidence>
<dbReference type="InterPro" id="IPR013320">
    <property type="entry name" value="ConA-like_dom_sf"/>
</dbReference>
<keyword evidence="9" id="KW-1185">Reference proteome</keyword>
<organism evidence="8 9">
    <name type="scientific">Paenibacillus herberti</name>
    <dbReference type="NCBI Taxonomy" id="1619309"/>
    <lineage>
        <taxon>Bacteria</taxon>
        <taxon>Bacillati</taxon>
        <taxon>Bacillota</taxon>
        <taxon>Bacilli</taxon>
        <taxon>Bacillales</taxon>
        <taxon>Paenibacillaceae</taxon>
        <taxon>Paenibacillus</taxon>
    </lineage>
</organism>
<comment type="similarity">
    <text evidence="1">Belongs to the glycosyl hydrolase 59 family.</text>
</comment>
<keyword evidence="3" id="KW-0746">Sphingolipid metabolism</keyword>
<dbReference type="Gene3D" id="3.20.20.70">
    <property type="entry name" value="Aldolase class I"/>
    <property type="match status" value="1"/>
</dbReference>
<dbReference type="Pfam" id="PF21708">
    <property type="entry name" value="Glyco_hydro_59_C"/>
    <property type="match status" value="1"/>
</dbReference>
<dbReference type="SUPFAM" id="SSF51445">
    <property type="entry name" value="(Trans)glycosidases"/>
    <property type="match status" value="1"/>
</dbReference>
<dbReference type="EC" id="3.2.1.46" evidence="2"/>
<evidence type="ECO:0000256" key="2">
    <source>
        <dbReference type="ARBA" id="ARBA00012657"/>
    </source>
</evidence>
<evidence type="ECO:0000313" key="8">
    <source>
        <dbReference type="EMBL" id="OXM13539.1"/>
    </source>
</evidence>
<keyword evidence="4" id="KW-0443">Lipid metabolism</keyword>
<dbReference type="GO" id="GO:0004336">
    <property type="term" value="F:galactosylceramidase activity"/>
    <property type="evidence" value="ECO:0007669"/>
    <property type="project" value="UniProtKB-EC"/>
</dbReference>
<dbReference type="Proteomes" id="UP000215145">
    <property type="component" value="Unassembled WGS sequence"/>
</dbReference>
<dbReference type="InterPro" id="IPR049161">
    <property type="entry name" value="GH59_cat"/>
</dbReference>
<dbReference type="GO" id="GO:0016020">
    <property type="term" value="C:membrane"/>
    <property type="evidence" value="ECO:0007669"/>
    <property type="project" value="GOC"/>
</dbReference>
<evidence type="ECO:0000313" key="9">
    <source>
        <dbReference type="Proteomes" id="UP000215145"/>
    </source>
</evidence>
<protein>
    <recommendedName>
        <fullName evidence="2">galactosylceramidase</fullName>
        <ecNumber evidence="2">3.2.1.46</ecNumber>
    </recommendedName>
    <alternativeName>
        <fullName evidence="5">Galactosylceramidase</fullName>
    </alternativeName>
</protein>
<dbReference type="EMBL" id="NMUQ01000003">
    <property type="protein sequence ID" value="OXM13539.1"/>
    <property type="molecule type" value="Genomic_DNA"/>
</dbReference>
<dbReference type="PANTHER" id="PTHR15172">
    <property type="entry name" value="GALACTOCEREBROSIDASE"/>
    <property type="match status" value="1"/>
</dbReference>
<evidence type="ECO:0000256" key="3">
    <source>
        <dbReference type="ARBA" id="ARBA00022919"/>
    </source>
</evidence>
<dbReference type="GO" id="GO:0005764">
    <property type="term" value="C:lysosome"/>
    <property type="evidence" value="ECO:0007669"/>
    <property type="project" value="TreeGrafter"/>
</dbReference>
<dbReference type="InterPro" id="IPR001286">
    <property type="entry name" value="Glyco_hydro_59"/>
</dbReference>
<dbReference type="InterPro" id="IPR017853">
    <property type="entry name" value="GH"/>
</dbReference>
<gene>
    <name evidence="8" type="ORF">CGZ75_21125</name>
</gene>
<dbReference type="SUPFAM" id="SSF49899">
    <property type="entry name" value="Concanavalin A-like lectins/glucanases"/>
    <property type="match status" value="1"/>
</dbReference>
<feature type="domain" description="Glycosyl hydrolase family 59 C-terminal lectin" evidence="7">
    <location>
        <begin position="520"/>
        <end position="705"/>
    </location>
</feature>
<dbReference type="AlphaFoldDB" id="A0A229NVA6"/>
<evidence type="ECO:0000259" key="7">
    <source>
        <dbReference type="Pfam" id="PF21708"/>
    </source>
</evidence>
<dbReference type="GO" id="GO:0006683">
    <property type="term" value="P:galactosylceramide catabolic process"/>
    <property type="evidence" value="ECO:0007669"/>
    <property type="project" value="InterPro"/>
</dbReference>
<proteinExistence type="inferred from homology"/>
<keyword evidence="4" id="KW-0442">Lipid degradation</keyword>
<dbReference type="InterPro" id="IPR049162">
    <property type="entry name" value="GH59_C"/>
</dbReference>